<comment type="caution">
    <text evidence="2">The sequence shown here is derived from an EMBL/GenBank/DDBJ whole genome shotgun (WGS) entry which is preliminary data.</text>
</comment>
<dbReference type="EMBL" id="SORI01000031">
    <property type="protein sequence ID" value="TDY53184.1"/>
    <property type="molecule type" value="Genomic_DNA"/>
</dbReference>
<dbReference type="OrthoDB" id="950at2"/>
<organism evidence="2 3">
    <name type="scientific">Aminivibrio pyruvatiphilus</name>
    <dbReference type="NCBI Taxonomy" id="1005740"/>
    <lineage>
        <taxon>Bacteria</taxon>
        <taxon>Thermotogati</taxon>
        <taxon>Synergistota</taxon>
        <taxon>Synergistia</taxon>
        <taxon>Synergistales</taxon>
        <taxon>Aminobacteriaceae</taxon>
        <taxon>Aminivibrio</taxon>
    </lineage>
</organism>
<dbReference type="Pfam" id="PF01996">
    <property type="entry name" value="F420_ligase"/>
    <property type="match status" value="1"/>
</dbReference>
<gene>
    <name evidence="2" type="ORF">C8D99_13116</name>
</gene>
<dbReference type="InterPro" id="IPR002847">
    <property type="entry name" value="F420-0_gamma-glut_ligase-dom"/>
</dbReference>
<dbReference type="Gene3D" id="3.30.1330.100">
    <property type="entry name" value="CofE-like"/>
    <property type="match status" value="1"/>
</dbReference>
<keyword evidence="3" id="KW-1185">Reference proteome</keyword>
<proteinExistence type="predicted"/>
<dbReference type="SUPFAM" id="SSF144010">
    <property type="entry name" value="CofE-like"/>
    <property type="match status" value="1"/>
</dbReference>
<evidence type="ECO:0000259" key="1">
    <source>
        <dbReference type="Pfam" id="PF01996"/>
    </source>
</evidence>
<name>A0A4R8LXX9_9BACT</name>
<keyword evidence="2" id="KW-0436">Ligase</keyword>
<evidence type="ECO:0000313" key="2">
    <source>
        <dbReference type="EMBL" id="TDY53184.1"/>
    </source>
</evidence>
<protein>
    <submittedName>
        <fullName evidence="2">F420-0:gamma-glutamyl ligase</fullName>
    </submittedName>
</protein>
<dbReference type="GO" id="GO:0016874">
    <property type="term" value="F:ligase activity"/>
    <property type="evidence" value="ECO:0007669"/>
    <property type="project" value="UniProtKB-KW"/>
</dbReference>
<dbReference type="AlphaFoldDB" id="A0A4R8LXX9"/>
<sequence length="392" mass="43480">MRYIGAASRGIRLPVISRGADLVDIVSSELIQASECPRDPFPLRDRDIVGVTESLLARAQGNYATLEDIAEDVRRKVPEGDVALLFPILSRNRFGQILKGIVRGVRGKVHILLSYPADEVGNLVMDPREFFLRSGRLKDGLFGEQEYEEIFGRYLHPFTGVDYVRYYREMDPGRVEIHFANTPLAALKFSNTVIAASIHARHLHREILEQAGALVVSLDQLCSEPHRDGMGYNPEFGLLGSNFTSDGTVKLFPRDSRRFALDLQKEFQARTGKHMEVLVYGDGAFKDPVCGIWELADPVVSPGYTDGLDGMPKEIKLKYIADNSGDKSPEEAVRDAIRAKGTMDRFSHSTLGTTPRRLTDLVGSLCDLTSGSGDKGTPVIHISGYFDSYLDD</sequence>
<accession>A0A4R8LXX9</accession>
<evidence type="ECO:0000313" key="3">
    <source>
        <dbReference type="Proteomes" id="UP000295066"/>
    </source>
</evidence>
<reference evidence="2 3" key="1">
    <citation type="submission" date="2019-03" db="EMBL/GenBank/DDBJ databases">
        <title>Genomic Encyclopedia of Type Strains, Phase IV (KMG-IV): sequencing the most valuable type-strain genomes for metagenomic binning, comparative biology and taxonomic classification.</title>
        <authorList>
            <person name="Goeker M."/>
        </authorList>
    </citation>
    <scope>NUCLEOTIDE SEQUENCE [LARGE SCALE GENOMIC DNA]</scope>
    <source>
        <strain evidence="2 3">DSM 25964</strain>
    </source>
</reference>
<dbReference type="Proteomes" id="UP000295066">
    <property type="component" value="Unassembled WGS sequence"/>
</dbReference>
<dbReference type="RefSeq" id="WP_133959158.1">
    <property type="nucleotide sequence ID" value="NZ_SORI01000031.1"/>
</dbReference>
<feature type="domain" description="Coenzyme F420:L-glutamate ligase-like" evidence="1">
    <location>
        <begin position="10"/>
        <end position="384"/>
    </location>
</feature>